<dbReference type="RefSeq" id="WP_284152029.1">
    <property type="nucleotide sequence ID" value="NZ_AP025516.1"/>
</dbReference>
<gene>
    <name evidence="1" type="ORF">DPPLL_30600</name>
</gene>
<accession>A0ABN6M9Q1</accession>
<keyword evidence="2" id="KW-1185">Reference proteome</keyword>
<evidence type="ECO:0000313" key="2">
    <source>
        <dbReference type="Proteomes" id="UP000830055"/>
    </source>
</evidence>
<protein>
    <submittedName>
        <fullName evidence="1">Uncharacterized protein</fullName>
    </submittedName>
</protein>
<evidence type="ECO:0000313" key="1">
    <source>
        <dbReference type="EMBL" id="BDD88695.1"/>
    </source>
</evidence>
<organism evidence="1 2">
    <name type="scientific">Desulfofustis limnaeus</name>
    <dbReference type="NCBI Taxonomy" id="2740163"/>
    <lineage>
        <taxon>Bacteria</taxon>
        <taxon>Pseudomonadati</taxon>
        <taxon>Thermodesulfobacteriota</taxon>
        <taxon>Desulfobulbia</taxon>
        <taxon>Desulfobulbales</taxon>
        <taxon>Desulfocapsaceae</taxon>
        <taxon>Desulfofustis</taxon>
    </lineage>
</organism>
<dbReference type="Proteomes" id="UP000830055">
    <property type="component" value="Chromosome"/>
</dbReference>
<name>A0ABN6M9Q1_9BACT</name>
<proteinExistence type="predicted"/>
<sequence>MSNRRRLKLAAYALRDLQNFRSLLADMKRKEVSADEALAQVDLVFPDPSLAVREVAAETGKERLCPSCGRFVMVPPKGVREPVLICPACRFSVYEGVR</sequence>
<dbReference type="EMBL" id="AP025516">
    <property type="protein sequence ID" value="BDD88695.1"/>
    <property type="molecule type" value="Genomic_DNA"/>
</dbReference>
<reference evidence="1 2" key="1">
    <citation type="submission" date="2022-01" db="EMBL/GenBank/DDBJ databases">
        <title>Desulfofustis limnae sp. nov., a novel mesophilic sulfate-reducing bacterium isolated from marsh soil.</title>
        <authorList>
            <person name="Watanabe M."/>
            <person name="Takahashi A."/>
            <person name="Kojima H."/>
            <person name="Fukui M."/>
        </authorList>
    </citation>
    <scope>NUCLEOTIDE SEQUENCE [LARGE SCALE GENOMIC DNA]</scope>
    <source>
        <strain evidence="1 2">PPLL</strain>
    </source>
</reference>